<dbReference type="GeneID" id="80876189"/>
<dbReference type="Pfam" id="PF08645">
    <property type="entry name" value="PNK3P"/>
    <property type="match status" value="1"/>
</dbReference>
<evidence type="ECO:0000256" key="1">
    <source>
        <dbReference type="SAM" id="MobiDB-lite"/>
    </source>
</evidence>
<dbReference type="CDD" id="cd01625">
    <property type="entry name" value="HAD_PNP"/>
    <property type="match status" value="1"/>
</dbReference>
<accession>A0AAE9WD77</accession>
<proteinExistence type="predicted"/>
<protein>
    <submittedName>
        <fullName evidence="2">DNA kinase/phosphatase Pnk1</fullName>
    </submittedName>
</protein>
<gene>
    <name evidence="2" type="primary">pnk1</name>
    <name evidence="2" type="ORF">SOMG_02709</name>
</gene>
<dbReference type="InterPro" id="IPR006551">
    <property type="entry name" value="Polynucleotide_phosphatase"/>
</dbReference>
<organism evidence="2 3">
    <name type="scientific">Schizosaccharomyces osmophilus</name>
    <dbReference type="NCBI Taxonomy" id="2545709"/>
    <lineage>
        <taxon>Eukaryota</taxon>
        <taxon>Fungi</taxon>
        <taxon>Dikarya</taxon>
        <taxon>Ascomycota</taxon>
        <taxon>Taphrinomycotina</taxon>
        <taxon>Schizosaccharomycetes</taxon>
        <taxon>Schizosaccharomycetales</taxon>
        <taxon>Schizosaccharomycetaceae</taxon>
        <taxon>Schizosaccharomyces</taxon>
    </lineage>
</organism>
<dbReference type="RefSeq" id="XP_056038342.1">
    <property type="nucleotide sequence ID" value="XM_056181500.1"/>
</dbReference>
<dbReference type="EMBL" id="CP115612">
    <property type="protein sequence ID" value="WBW74099.1"/>
    <property type="molecule type" value="Genomic_DNA"/>
</dbReference>
<dbReference type="InterPro" id="IPR013954">
    <property type="entry name" value="PNK3P"/>
</dbReference>
<dbReference type="Pfam" id="PF13671">
    <property type="entry name" value="AAA_33"/>
    <property type="match status" value="1"/>
</dbReference>
<dbReference type="SUPFAM" id="SSF56784">
    <property type="entry name" value="HAD-like"/>
    <property type="match status" value="1"/>
</dbReference>
<dbReference type="InterPro" id="IPR006549">
    <property type="entry name" value="HAD-SF_hydro_IIIA"/>
</dbReference>
<dbReference type="NCBIfam" id="TIGR01662">
    <property type="entry name" value="HAD-SF-IIIA"/>
    <property type="match status" value="1"/>
</dbReference>
<dbReference type="AlphaFoldDB" id="A0AAE9WD77"/>
<feature type="compositionally biased region" description="Polar residues" evidence="1">
    <location>
        <begin position="10"/>
        <end position="19"/>
    </location>
</feature>
<keyword evidence="2" id="KW-0808">Transferase</keyword>
<dbReference type="SUPFAM" id="SSF52540">
    <property type="entry name" value="P-loop containing nucleoside triphosphate hydrolases"/>
    <property type="match status" value="1"/>
</dbReference>
<dbReference type="GO" id="GO:0006281">
    <property type="term" value="P:DNA repair"/>
    <property type="evidence" value="ECO:0007669"/>
    <property type="project" value="TreeGrafter"/>
</dbReference>
<dbReference type="FunFam" id="3.40.50.300:FF:000737">
    <property type="entry name" value="Bifunctional polynucleotide phosphatase/kinase"/>
    <property type="match status" value="1"/>
</dbReference>
<dbReference type="Proteomes" id="UP001212411">
    <property type="component" value="Chromosome 2"/>
</dbReference>
<evidence type="ECO:0000313" key="3">
    <source>
        <dbReference type="Proteomes" id="UP001212411"/>
    </source>
</evidence>
<dbReference type="GO" id="GO:0046403">
    <property type="term" value="F:polynucleotide 3'-phosphatase activity"/>
    <property type="evidence" value="ECO:0007669"/>
    <property type="project" value="TreeGrafter"/>
</dbReference>
<dbReference type="KEGG" id="som:SOMG_02709"/>
<dbReference type="PANTHER" id="PTHR12083:SF9">
    <property type="entry name" value="BIFUNCTIONAL POLYNUCLEOTIDE PHOSPHATASE_KINASE"/>
    <property type="match status" value="1"/>
</dbReference>
<dbReference type="GO" id="GO:0003690">
    <property type="term" value="F:double-stranded DNA binding"/>
    <property type="evidence" value="ECO:0007669"/>
    <property type="project" value="TreeGrafter"/>
</dbReference>
<dbReference type="PANTHER" id="PTHR12083">
    <property type="entry name" value="BIFUNCTIONAL POLYNUCLEOTIDE PHOSPHATASE/KINASE"/>
    <property type="match status" value="1"/>
</dbReference>
<feature type="region of interest" description="Disordered" evidence="1">
    <location>
        <begin position="1"/>
        <end position="31"/>
    </location>
</feature>
<dbReference type="InterPro" id="IPR036412">
    <property type="entry name" value="HAD-like_sf"/>
</dbReference>
<sequence>MGKRKVAPQPSINSYLNSSENKKHRGEDLSSTDSKLTWEISESLYIATYGTPKKSSKVATFDLDGTLIKTKSGRVFAKDGGDWLWWHPNVVPTLKKLDSEGYSIVIFSNQNGIPRRASTGHQFQIKVQAILESLDLPVIMYAALLRDKYRKPLQGMWDHFVERWDHPIEKSLAFFVGDAAGRPRNHNSTDLKFAENIGIKFDTPEHYFTGEHFDRPDFSSFHPERFLQKHRSSQPYKFVPAEHQEIVVLVGYPASGKSTLCQDQIVPFGYERINQDTLKTRARCLKAAAKALENKKSVVVDNTNPTIEAREVWVGLAKKFNVPARCVYVEVPELLAKHNNTFRYIQQEIKGLPEVAYVSYRSRFQKPSTEEGFQNVELVPFVCLPELEDKWNQWYE</sequence>
<keyword evidence="3" id="KW-1185">Reference proteome</keyword>
<dbReference type="Gene3D" id="3.40.50.1000">
    <property type="entry name" value="HAD superfamily/HAD-like"/>
    <property type="match status" value="1"/>
</dbReference>
<dbReference type="InterPro" id="IPR027417">
    <property type="entry name" value="P-loop_NTPase"/>
</dbReference>
<dbReference type="InterPro" id="IPR023214">
    <property type="entry name" value="HAD_sf"/>
</dbReference>
<name>A0AAE9WD77_9SCHI</name>
<dbReference type="GO" id="GO:0046404">
    <property type="term" value="F:ATP-dependent polydeoxyribonucleotide 5'-hydroxyl-kinase activity"/>
    <property type="evidence" value="ECO:0007669"/>
    <property type="project" value="TreeGrafter"/>
</dbReference>
<dbReference type="NCBIfam" id="TIGR01664">
    <property type="entry name" value="DNA-3'-Pase"/>
    <property type="match status" value="1"/>
</dbReference>
<keyword evidence="2" id="KW-0418">Kinase</keyword>
<reference evidence="2 3" key="1">
    <citation type="journal article" date="2023" name="G3 (Bethesda)">
        <title>A high-quality reference genome for the fission yeast Schizosaccharomyces osmophilus.</title>
        <authorList>
            <person name="Jia G.S."/>
            <person name="Zhang W.C."/>
            <person name="Liang Y."/>
            <person name="Liu X.H."/>
            <person name="Rhind N."/>
            <person name="Pidoux A."/>
            <person name="Brysch-Herzberg M."/>
            <person name="Du L.L."/>
        </authorList>
    </citation>
    <scope>NUCLEOTIDE SEQUENCE [LARGE SCALE GENOMIC DNA]</scope>
    <source>
        <strain evidence="2 3">CBS 15793</strain>
    </source>
</reference>
<dbReference type="Gene3D" id="3.40.50.300">
    <property type="entry name" value="P-loop containing nucleotide triphosphate hydrolases"/>
    <property type="match status" value="1"/>
</dbReference>
<evidence type="ECO:0000313" key="2">
    <source>
        <dbReference type="EMBL" id="WBW74099.1"/>
    </source>
</evidence>